<gene>
    <name evidence="2" type="ORF">PVAP13_3KG128268</name>
</gene>
<name>A0A8T0V233_PANVG</name>
<feature type="region of interest" description="Disordered" evidence="1">
    <location>
        <begin position="1"/>
        <end position="21"/>
    </location>
</feature>
<comment type="caution">
    <text evidence="2">The sequence shown here is derived from an EMBL/GenBank/DDBJ whole genome shotgun (WGS) entry which is preliminary data.</text>
</comment>
<sequence length="90" mass="9838">MCSSLSSSDSPFSSTLAPPPAVACSPTRCRLLAPPAVACSNVRIHFCAHMIEEVEERFEANTFVIWLLEPQLMAPESLHDESCSEKCDVL</sequence>
<proteinExistence type="predicted"/>
<accession>A0A8T0V233</accession>
<dbReference type="Proteomes" id="UP000823388">
    <property type="component" value="Chromosome 3K"/>
</dbReference>
<evidence type="ECO:0000256" key="1">
    <source>
        <dbReference type="SAM" id="MobiDB-lite"/>
    </source>
</evidence>
<dbReference type="AlphaFoldDB" id="A0A8T0V233"/>
<reference evidence="2 3" key="1">
    <citation type="submission" date="2020-05" db="EMBL/GenBank/DDBJ databases">
        <title>WGS assembly of Panicum virgatum.</title>
        <authorList>
            <person name="Lovell J.T."/>
            <person name="Jenkins J."/>
            <person name="Shu S."/>
            <person name="Juenger T.E."/>
            <person name="Schmutz J."/>
        </authorList>
    </citation>
    <scope>NUCLEOTIDE SEQUENCE [LARGE SCALE GENOMIC DNA]</scope>
    <source>
        <strain evidence="2">AP13</strain>
        <strain evidence="3">cv. AP13</strain>
    </source>
</reference>
<protein>
    <submittedName>
        <fullName evidence="2">Uncharacterized protein</fullName>
    </submittedName>
</protein>
<dbReference type="EMBL" id="CM029041">
    <property type="protein sequence ID" value="KAG2627556.1"/>
    <property type="molecule type" value="Genomic_DNA"/>
</dbReference>
<keyword evidence="3" id="KW-1185">Reference proteome</keyword>
<dbReference type="EMBL" id="CM029041">
    <property type="protein sequence ID" value="KAG2627555.1"/>
    <property type="molecule type" value="Genomic_DNA"/>
</dbReference>
<organism evidence="2 3">
    <name type="scientific">Panicum virgatum</name>
    <name type="common">Blackwell switchgrass</name>
    <dbReference type="NCBI Taxonomy" id="38727"/>
    <lineage>
        <taxon>Eukaryota</taxon>
        <taxon>Viridiplantae</taxon>
        <taxon>Streptophyta</taxon>
        <taxon>Embryophyta</taxon>
        <taxon>Tracheophyta</taxon>
        <taxon>Spermatophyta</taxon>
        <taxon>Magnoliopsida</taxon>
        <taxon>Liliopsida</taxon>
        <taxon>Poales</taxon>
        <taxon>Poaceae</taxon>
        <taxon>PACMAD clade</taxon>
        <taxon>Panicoideae</taxon>
        <taxon>Panicodae</taxon>
        <taxon>Paniceae</taxon>
        <taxon>Panicinae</taxon>
        <taxon>Panicum</taxon>
        <taxon>Panicum sect. Hiantes</taxon>
    </lineage>
</organism>
<evidence type="ECO:0000313" key="3">
    <source>
        <dbReference type="Proteomes" id="UP000823388"/>
    </source>
</evidence>
<feature type="compositionally biased region" description="Low complexity" evidence="1">
    <location>
        <begin position="1"/>
        <end position="14"/>
    </location>
</feature>
<evidence type="ECO:0000313" key="2">
    <source>
        <dbReference type="EMBL" id="KAG2627556.1"/>
    </source>
</evidence>